<reference evidence="3 4" key="1">
    <citation type="submission" date="2019-11" db="EMBL/GenBank/DDBJ databases">
        <title>Genome sequences of 17 halophilic strains isolated from different environments.</title>
        <authorList>
            <person name="Furrow R.E."/>
        </authorList>
    </citation>
    <scope>NUCLEOTIDE SEQUENCE [LARGE SCALE GENOMIC DNA]</scope>
    <source>
        <strain evidence="3 4">22511_23_Filter</strain>
    </source>
</reference>
<feature type="domain" description="Bacterial Ig" evidence="2">
    <location>
        <begin position="953"/>
        <end position="1033"/>
    </location>
</feature>
<evidence type="ECO:0000259" key="2">
    <source>
        <dbReference type="Pfam" id="PF17936"/>
    </source>
</evidence>
<dbReference type="NCBIfam" id="NF033510">
    <property type="entry name" value="Ca_tandemer"/>
    <property type="match status" value="10"/>
</dbReference>
<dbReference type="Pfam" id="PF17936">
    <property type="entry name" value="Big_6"/>
    <property type="match status" value="10"/>
</dbReference>
<feature type="region of interest" description="Disordered" evidence="1">
    <location>
        <begin position="207"/>
        <end position="243"/>
    </location>
</feature>
<comment type="caution">
    <text evidence="3">The sequence shown here is derived from an EMBL/GenBank/DDBJ whole genome shotgun (WGS) entry which is preliminary data.</text>
</comment>
<proteinExistence type="predicted"/>
<feature type="compositionally biased region" description="Polar residues" evidence="1">
    <location>
        <begin position="224"/>
        <end position="243"/>
    </location>
</feature>
<feature type="domain" description="Bacterial Ig" evidence="2">
    <location>
        <begin position="379"/>
        <end position="458"/>
    </location>
</feature>
<feature type="domain" description="Bacterial Ig" evidence="2">
    <location>
        <begin position="625"/>
        <end position="704"/>
    </location>
</feature>
<organism evidence="3 4">
    <name type="scientific">Halobacillus litoralis</name>
    <dbReference type="NCBI Taxonomy" id="45668"/>
    <lineage>
        <taxon>Bacteria</taxon>
        <taxon>Bacillati</taxon>
        <taxon>Bacillota</taxon>
        <taxon>Bacilli</taxon>
        <taxon>Bacillales</taxon>
        <taxon>Bacillaceae</taxon>
        <taxon>Halobacillus</taxon>
    </lineage>
</organism>
<dbReference type="InterPro" id="IPR039329">
    <property type="entry name" value="SIAE"/>
</dbReference>
<feature type="domain" description="Bacterial Ig" evidence="2">
    <location>
        <begin position="297"/>
        <end position="376"/>
    </location>
</feature>
<dbReference type="PANTHER" id="PTHR22901">
    <property type="entry name" value="SIALATE O-ACETYLESTERASE"/>
    <property type="match status" value="1"/>
</dbReference>
<evidence type="ECO:0000313" key="3">
    <source>
        <dbReference type="EMBL" id="MYL20767.1"/>
    </source>
</evidence>
<dbReference type="AlphaFoldDB" id="A0A845E3C8"/>
<dbReference type="RefSeq" id="WP_160837873.1">
    <property type="nucleotide sequence ID" value="NZ_WMET01000003.1"/>
</dbReference>
<feature type="domain" description="Bacterial Ig" evidence="2">
    <location>
        <begin position="789"/>
        <end position="868"/>
    </location>
</feature>
<dbReference type="EMBL" id="WMET01000003">
    <property type="protein sequence ID" value="MYL20767.1"/>
    <property type="molecule type" value="Genomic_DNA"/>
</dbReference>
<evidence type="ECO:0000256" key="1">
    <source>
        <dbReference type="SAM" id="MobiDB-lite"/>
    </source>
</evidence>
<evidence type="ECO:0000313" key="4">
    <source>
        <dbReference type="Proteomes" id="UP000460949"/>
    </source>
</evidence>
<feature type="domain" description="Bacterial Ig" evidence="2">
    <location>
        <begin position="215"/>
        <end position="294"/>
    </location>
</feature>
<protein>
    <recommendedName>
        <fullName evidence="2">Bacterial Ig domain-containing protein</fullName>
    </recommendedName>
</protein>
<gene>
    <name evidence="3" type="ORF">GLW04_12770</name>
</gene>
<sequence>MKAKAKQWKVLLMLTLVFVLTFTPFSLSLQSASNILQANKTHALEVSLIQGKTLNAEFEDATDTLRMTITGDTLADVSAVNTYNFQFQLPEEFQSIFSNSELRNNTTIDYAIPYLGVGDLVLYNRGTLTGGDLQVDASNQLIQGSRSQIIGVAVGSELTAELEIDLGALGITELPSSPDGSLDFLSEVSGDGFLDIAVLAQSGASDSIATNDDTAPAQPEVNPVSDQDTAVTGTGEAGSTVTVTIGGNEYTGTVDGNGDFSVDIPQQPGGTEIVVTLTDGGGNESDPTTITVDDTTAPSEPTVDPIADTDTAVTGTGEAGSDVTVTIDGTEYTGTVDENGDFSVAIPQQPGGTEISVVLTDEAGNESGAATVTVADTTAPEAPQVDQVGEQDTSVTGTGEAGSDVTVTIDGTEYTGTVDENGDFSVAIPEQTAGTEISVTLTDDAGNESTPATVTVADLTAPESPVVNAVTDQDTAVTGTGEAGSDVTVTIGEDEYTGTVDENGDFSVTIPEQNGGTEISVTLTDAAGNESEAATVIVADTTAPEDPVVNDVTDQDTSVTGTGEAGSDVTVTIDGTEYTGTVDENGDFAVTIPEQSAGTDVSVTLTDEAGNESGAVTVTVTDGTAPDAPSVDGVTDQDTEVTGTGEAGTDVTVTIDGTEYTGTVDENGDFSVTIPEQSGGTEVSVTLTDAAGNESEASVVTVSDVTAPADPSVDGITDQDAEVTGTGEAGTDVTVTIDGTEYTGTVDENGDFAVTIPQQSEGTEVGVRLTDGSGNESGLVTVTVTDGTAPEAPVVAEVTDQDTEVTGTGEAGAEVTVTIDGEEYTGTVDGNGDFTVTIPQQEAGTEVSVTLTDAAGNESEAATVTVVDTTAPEAPVVAEVTDQDTEVTGTGEAGAEVTVTIDGSEYTGTVDENGDFSVSVPQQEPGTEVSVVLTDAAGNTSEPAAVTVTDVTAPDAPDVDAVTQADSTVTGTTEPNAEVTVNLPGNVTAAGTADGSGAFTVDLPRTYPPNTVLSVTAADAAGNVSESTEVTVERYYPEAPPVVDPVIENSDYVTGTVPDDAVMVRLIVNGQPQRVVETNGETFSIYTRFYADSEGNRSRLKPGDVVTVDYGVGTPEELSDSETVVQKTFDLPTIEDVSEGDTYVRGTGDTETELDVVRLSVNGVLQRTAPIQEDGSYEIYARFNVDENGDRQKLKTGDEVTIDYGSRFEDFYTQDVKVSKTVQP</sequence>
<dbReference type="PANTHER" id="PTHR22901:SF0">
    <property type="entry name" value="SIALATE O-ACETYLESTERASE"/>
    <property type="match status" value="1"/>
</dbReference>
<name>A0A845E3C8_9BACI</name>
<dbReference type="Proteomes" id="UP000460949">
    <property type="component" value="Unassembled WGS sequence"/>
</dbReference>
<feature type="domain" description="Bacterial Ig" evidence="2">
    <location>
        <begin position="707"/>
        <end position="786"/>
    </location>
</feature>
<dbReference type="GO" id="GO:0001681">
    <property type="term" value="F:sialate O-acetylesterase activity"/>
    <property type="evidence" value="ECO:0007669"/>
    <property type="project" value="InterPro"/>
</dbReference>
<feature type="domain" description="Bacterial Ig" evidence="2">
    <location>
        <begin position="543"/>
        <end position="622"/>
    </location>
</feature>
<feature type="domain" description="Bacterial Ig" evidence="2">
    <location>
        <begin position="871"/>
        <end position="950"/>
    </location>
</feature>
<feature type="region of interest" description="Disordered" evidence="1">
    <location>
        <begin position="293"/>
        <end position="320"/>
    </location>
</feature>
<feature type="region of interest" description="Disordered" evidence="1">
    <location>
        <begin position="546"/>
        <end position="567"/>
    </location>
</feature>
<dbReference type="InterPro" id="IPR041498">
    <property type="entry name" value="Big_6"/>
</dbReference>
<dbReference type="Gene3D" id="2.60.40.10">
    <property type="entry name" value="Immunoglobulins"/>
    <property type="match status" value="10"/>
</dbReference>
<dbReference type="InterPro" id="IPR013783">
    <property type="entry name" value="Ig-like_fold"/>
</dbReference>
<feature type="region of interest" description="Disordered" evidence="1">
    <location>
        <begin position="622"/>
        <end position="648"/>
    </location>
</feature>
<dbReference type="GO" id="GO:0005975">
    <property type="term" value="P:carbohydrate metabolic process"/>
    <property type="evidence" value="ECO:0007669"/>
    <property type="project" value="TreeGrafter"/>
</dbReference>
<feature type="domain" description="Bacterial Ig" evidence="2">
    <location>
        <begin position="461"/>
        <end position="540"/>
    </location>
</feature>
<accession>A0A845E3C8</accession>